<dbReference type="InterPro" id="IPR032861">
    <property type="entry name" value="TAXi_N"/>
</dbReference>
<dbReference type="SUPFAM" id="SSF50630">
    <property type="entry name" value="Acid proteases"/>
    <property type="match status" value="1"/>
</dbReference>
<dbReference type="Pfam" id="PF14541">
    <property type="entry name" value="TAXi_C"/>
    <property type="match status" value="1"/>
</dbReference>
<dbReference type="PROSITE" id="PS51767">
    <property type="entry name" value="PEPTIDASE_A1"/>
    <property type="match status" value="1"/>
</dbReference>
<dbReference type="AlphaFoldDB" id="A0A1U8BAF4"/>
<keyword evidence="4" id="KW-0732">Signal</keyword>
<keyword evidence="6" id="KW-1185">Reference proteome</keyword>
<dbReference type="GO" id="GO:0005576">
    <property type="term" value="C:extracellular region"/>
    <property type="evidence" value="ECO:0007669"/>
    <property type="project" value="UniProtKB-SubCell"/>
</dbReference>
<accession>A0A1U8BAF4</accession>
<dbReference type="RefSeq" id="XP_010278291.1">
    <property type="nucleotide sequence ID" value="XM_010279989.2"/>
</dbReference>
<dbReference type="GO" id="GO:0004190">
    <property type="term" value="F:aspartic-type endopeptidase activity"/>
    <property type="evidence" value="ECO:0007669"/>
    <property type="project" value="InterPro"/>
</dbReference>
<evidence type="ECO:0000256" key="3">
    <source>
        <dbReference type="ARBA" id="ARBA00022525"/>
    </source>
</evidence>
<comment type="subcellular location">
    <subcellularLocation>
        <location evidence="1">Secreted</location>
        <location evidence="1">Extracellular space</location>
    </subcellularLocation>
</comment>
<evidence type="ECO:0000256" key="4">
    <source>
        <dbReference type="ARBA" id="ARBA00022729"/>
    </source>
</evidence>
<dbReference type="InParanoid" id="A0A1U8BAF4"/>
<gene>
    <name evidence="7" type="primary">LOC104612548</name>
</gene>
<name>A0A1U8BAF4_NELNU</name>
<evidence type="ECO:0000313" key="7">
    <source>
        <dbReference type="RefSeq" id="XP_010278291.1"/>
    </source>
</evidence>
<dbReference type="Gene3D" id="2.40.70.10">
    <property type="entry name" value="Acid Proteases"/>
    <property type="match status" value="2"/>
</dbReference>
<sequence length="470" mass="50713">MSQNQNSPILTKLKNIKDSHHPYPFSSMDWIWSQRFHLLSFSLLTFLIALSDAQKQKPFRPHSFILPITKDAPTLQYVTQIRQRTPFVTVDLVVDLGGQFLWVDCESAYFSSSYHPVPCNSSQCSATGANGCGQCLLPASPGCSNNTCVLFPGNTVTKTTTSGELTEDMIAVRSTDGSSPATRIVSVPRFLFTCSARFLLERLAGGVKGMAGLGRGPIGMPSQLAAAFSFPRKFAVCLPSSANVTGVIFFGDVPHNLLPEVEVSRILSYTPLITNPVSAASTFTKGEPSVEYFIGVKSIEINKKPVLLNSDLLSIDGEGVGGTKISTVVPYTTLETSIYNSVTGAFMEEAISMGITRVGAVAPFGACFSSESIRGSRMGAEVPSIDLVLQGQSVWRIFGKNAMVDVREGVLCLGFLDGGRNPRTSIVLGGHQLEDILLQFDLKTSKLGFSPLLHYRQTSCANFIFTTTAS</sequence>
<evidence type="ECO:0000259" key="5">
    <source>
        <dbReference type="PROSITE" id="PS51767"/>
    </source>
</evidence>
<dbReference type="Pfam" id="PF14543">
    <property type="entry name" value="TAXi_N"/>
    <property type="match status" value="1"/>
</dbReference>
<keyword evidence="3" id="KW-0964">Secreted</keyword>
<dbReference type="GO" id="GO:0006508">
    <property type="term" value="P:proteolysis"/>
    <property type="evidence" value="ECO:0007669"/>
    <property type="project" value="InterPro"/>
</dbReference>
<feature type="domain" description="Peptidase A1" evidence="5">
    <location>
        <begin position="77"/>
        <end position="450"/>
    </location>
</feature>
<protein>
    <submittedName>
        <fullName evidence="7">Basic 7S globulin-like</fullName>
    </submittedName>
</protein>
<dbReference type="KEGG" id="nnu:104612548"/>
<dbReference type="InterPro" id="IPR033121">
    <property type="entry name" value="PEPTIDASE_A1"/>
</dbReference>
<evidence type="ECO:0000313" key="6">
    <source>
        <dbReference type="Proteomes" id="UP000189703"/>
    </source>
</evidence>
<dbReference type="PANTHER" id="PTHR47965:SF22">
    <property type="entry name" value="EUKARYOTIC ASPARTYL PROTEASE FAMILY PROTEIN"/>
    <property type="match status" value="1"/>
</dbReference>
<dbReference type="FunFam" id="2.40.70.10:FF:000045">
    <property type="entry name" value="Basic 7S globulin"/>
    <property type="match status" value="1"/>
</dbReference>
<evidence type="ECO:0000256" key="1">
    <source>
        <dbReference type="ARBA" id="ARBA00004239"/>
    </source>
</evidence>
<dbReference type="OrthoDB" id="1162128at2759"/>
<dbReference type="GeneID" id="104612548"/>
<dbReference type="Proteomes" id="UP000189703">
    <property type="component" value="Unplaced"/>
</dbReference>
<dbReference type="InterPro" id="IPR001461">
    <property type="entry name" value="Aspartic_peptidase_A1"/>
</dbReference>
<dbReference type="InterPro" id="IPR033868">
    <property type="entry name" value="Xylanase_inhibitor_I-like"/>
</dbReference>
<comment type="similarity">
    <text evidence="2">Belongs to the peptidase A1 family.</text>
</comment>
<proteinExistence type="inferred from homology"/>
<dbReference type="InterPro" id="IPR032799">
    <property type="entry name" value="TAXi_C"/>
</dbReference>
<dbReference type="FunFam" id="2.40.70.10:FF:000041">
    <property type="entry name" value="Basic 7S globulin"/>
    <property type="match status" value="1"/>
</dbReference>
<dbReference type="eggNOG" id="KOG1339">
    <property type="taxonomic scope" value="Eukaryota"/>
</dbReference>
<dbReference type="InterPro" id="IPR021109">
    <property type="entry name" value="Peptidase_aspartic_dom_sf"/>
</dbReference>
<dbReference type="PANTHER" id="PTHR47965">
    <property type="entry name" value="ASPARTYL PROTEASE-RELATED"/>
    <property type="match status" value="1"/>
</dbReference>
<evidence type="ECO:0000256" key="2">
    <source>
        <dbReference type="ARBA" id="ARBA00007447"/>
    </source>
</evidence>
<organism evidence="6 7">
    <name type="scientific">Nelumbo nucifera</name>
    <name type="common">Sacred lotus</name>
    <dbReference type="NCBI Taxonomy" id="4432"/>
    <lineage>
        <taxon>Eukaryota</taxon>
        <taxon>Viridiplantae</taxon>
        <taxon>Streptophyta</taxon>
        <taxon>Embryophyta</taxon>
        <taxon>Tracheophyta</taxon>
        <taxon>Spermatophyta</taxon>
        <taxon>Magnoliopsida</taxon>
        <taxon>Proteales</taxon>
        <taxon>Nelumbonaceae</taxon>
        <taxon>Nelumbo</taxon>
    </lineage>
</organism>
<reference evidence="7" key="1">
    <citation type="submission" date="2025-08" db="UniProtKB">
        <authorList>
            <consortium name="RefSeq"/>
        </authorList>
    </citation>
    <scope>IDENTIFICATION</scope>
</reference>
<dbReference type="CDD" id="cd05489">
    <property type="entry name" value="xylanase_inhibitor_I_like"/>
    <property type="match status" value="1"/>
</dbReference>